<reference evidence="1 2" key="1">
    <citation type="submission" date="2012-08" db="EMBL/GenBank/DDBJ databases">
        <authorList>
            <person name="Harkins D.M."/>
            <person name="Durkin A.S."/>
            <person name="Selengut J.D."/>
            <person name="Sanka R."/>
            <person name="DePew J."/>
            <person name="Purushe J."/>
            <person name="Matthias M.A."/>
            <person name="Vinetz J.M."/>
            <person name="Sutton G.G."/>
            <person name="Nelson W.C."/>
            <person name="Fouts D.E."/>
        </authorList>
    </citation>
    <scope>NUCLEOTIDE SEQUENCE [LARGE SCALE GENOMIC DNA]</scope>
    <source>
        <strain evidence="1 2">MMD4847</strain>
    </source>
</reference>
<sequence length="148" mass="17441">MKAVEAKTGITQHTFQRWARNNESIEDILLRELLIQYRVSIKYIRTGIGHWKVTDKERIELYQKLLLDDINAHRESEDFQYNRIIALAERLSSEDRELIISVSHKLLQEKKNKTLRSLGSLILTFPQNFYKTAFLKLRGLQRIAGNTK</sequence>
<proteinExistence type="predicted"/>
<accession>A0ABN0H9H4</accession>
<evidence type="ECO:0000313" key="2">
    <source>
        <dbReference type="Proteomes" id="UP000018720"/>
    </source>
</evidence>
<comment type="caution">
    <text evidence="1">The sequence shown here is derived from an EMBL/GenBank/DDBJ whole genome shotgun (WGS) entry which is preliminary data.</text>
</comment>
<dbReference type="Proteomes" id="UP000018720">
    <property type="component" value="Unassembled WGS sequence"/>
</dbReference>
<dbReference type="EMBL" id="AHOM02000005">
    <property type="protein sequence ID" value="EJZ42286.1"/>
    <property type="molecule type" value="Genomic_DNA"/>
</dbReference>
<evidence type="ECO:0008006" key="3">
    <source>
        <dbReference type="Google" id="ProtNLM"/>
    </source>
</evidence>
<gene>
    <name evidence="1" type="ORF">LEP1GSC178_0065</name>
</gene>
<name>A0ABN0H9H4_9LEPT</name>
<keyword evidence="2" id="KW-1185">Reference proteome</keyword>
<evidence type="ECO:0000313" key="1">
    <source>
        <dbReference type="EMBL" id="EJZ42286.1"/>
    </source>
</evidence>
<protein>
    <recommendedName>
        <fullName evidence="3">XRE family transcriptional regulator</fullName>
    </recommendedName>
</protein>
<organism evidence="1 2">
    <name type="scientific">Leptospira licerasiae str. MMD4847</name>
    <dbReference type="NCBI Taxonomy" id="1049971"/>
    <lineage>
        <taxon>Bacteria</taxon>
        <taxon>Pseudomonadati</taxon>
        <taxon>Spirochaetota</taxon>
        <taxon>Spirochaetia</taxon>
        <taxon>Leptospirales</taxon>
        <taxon>Leptospiraceae</taxon>
        <taxon>Leptospira</taxon>
    </lineage>
</organism>